<feature type="region of interest" description="Disordered" evidence="1">
    <location>
        <begin position="1"/>
        <end position="32"/>
    </location>
</feature>
<sequence length="139" mass="15371">MPMISSSWCALSPPSGARPGSKTRASSRELDQLRTQSKPIYASRSLIYASGACYWALDLRHRPFDALQDRRRTSNTHSCARIVPSFSAALLELGEIFDFSLHRLPNRVLSSNRVARARNPTSPFDSATLKSPEPVLAVV</sequence>
<reference evidence="2 3" key="1">
    <citation type="journal article" date="2016" name="Mol. Biol. Evol.">
        <title>Comparative Genomics of Early-Diverging Mushroom-Forming Fungi Provides Insights into the Origins of Lignocellulose Decay Capabilities.</title>
        <authorList>
            <person name="Nagy L.G."/>
            <person name="Riley R."/>
            <person name="Tritt A."/>
            <person name="Adam C."/>
            <person name="Daum C."/>
            <person name="Floudas D."/>
            <person name="Sun H."/>
            <person name="Yadav J.S."/>
            <person name="Pangilinan J."/>
            <person name="Larsson K.H."/>
            <person name="Matsuura K."/>
            <person name="Barry K."/>
            <person name="Labutti K."/>
            <person name="Kuo R."/>
            <person name="Ohm R.A."/>
            <person name="Bhattacharya S.S."/>
            <person name="Shirouzu T."/>
            <person name="Yoshinaga Y."/>
            <person name="Martin F.M."/>
            <person name="Grigoriev I.V."/>
            <person name="Hibbett D.S."/>
        </authorList>
    </citation>
    <scope>NUCLEOTIDE SEQUENCE [LARGE SCALE GENOMIC DNA]</scope>
    <source>
        <strain evidence="2 3">HHB12029</strain>
    </source>
</reference>
<name>A0A166NLA9_EXIGL</name>
<gene>
    <name evidence="2" type="ORF">EXIGLDRAFT_846665</name>
</gene>
<keyword evidence="3" id="KW-1185">Reference proteome</keyword>
<protein>
    <submittedName>
        <fullName evidence="2">Uncharacterized protein</fullName>
    </submittedName>
</protein>
<dbReference type="InParanoid" id="A0A166NLA9"/>
<evidence type="ECO:0000313" key="2">
    <source>
        <dbReference type="EMBL" id="KZV79294.1"/>
    </source>
</evidence>
<dbReference type="Proteomes" id="UP000077266">
    <property type="component" value="Unassembled WGS sequence"/>
</dbReference>
<dbReference type="AlphaFoldDB" id="A0A166NLA9"/>
<proteinExistence type="predicted"/>
<organism evidence="2 3">
    <name type="scientific">Exidia glandulosa HHB12029</name>
    <dbReference type="NCBI Taxonomy" id="1314781"/>
    <lineage>
        <taxon>Eukaryota</taxon>
        <taxon>Fungi</taxon>
        <taxon>Dikarya</taxon>
        <taxon>Basidiomycota</taxon>
        <taxon>Agaricomycotina</taxon>
        <taxon>Agaricomycetes</taxon>
        <taxon>Auriculariales</taxon>
        <taxon>Exidiaceae</taxon>
        <taxon>Exidia</taxon>
    </lineage>
</organism>
<evidence type="ECO:0000256" key="1">
    <source>
        <dbReference type="SAM" id="MobiDB-lite"/>
    </source>
</evidence>
<evidence type="ECO:0000313" key="3">
    <source>
        <dbReference type="Proteomes" id="UP000077266"/>
    </source>
</evidence>
<dbReference type="EMBL" id="KV426642">
    <property type="protein sequence ID" value="KZV79294.1"/>
    <property type="molecule type" value="Genomic_DNA"/>
</dbReference>
<accession>A0A166NLA9</accession>